<reference evidence="1 2" key="1">
    <citation type="journal article" date="2012" name="Front. Microbiol.">
        <title>Redundancy and modularity in membrane-associated dissimilatory nitrate reduction in Bacillus.</title>
        <authorList>
            <person name="Heylen K."/>
            <person name="Keltjens J."/>
        </authorList>
    </citation>
    <scope>NUCLEOTIDE SEQUENCE [LARGE SCALE GENOMIC DNA]</scope>
    <source>
        <strain evidence="2">LMG 21833T</strain>
    </source>
</reference>
<evidence type="ECO:0000313" key="1">
    <source>
        <dbReference type="EMBL" id="EKN66039.1"/>
    </source>
</evidence>
<gene>
    <name evidence="1" type="ORF">BABA_17387</name>
</gene>
<dbReference type="STRING" id="1117379.BABA_17387"/>
<sequence length="237" mass="27350">MREHIQKAHEIQQATTGQYRALMMMLKEEESKIGKDATLSELGRKQKIAELKKQHGRQLMQFAKQAKDDYQTEVIRAKGKAERFLENPNKKPDDAAVKKYERGLAELKTRVLLSTRADRAAEMISEFAKGIEDPYIANQFRDQYAEVITPIIPQADGTVKSNLSKLYDKLESDFITDEQREAKQIIEQADSMFSAKLFNPTVIDNVKDSYDRRVADYINTPDTFFHLEKVEAEKEQE</sequence>
<protein>
    <submittedName>
        <fullName evidence="1">Uncharacterized protein</fullName>
    </submittedName>
</protein>
<organism evidence="1 2">
    <name type="scientific">Neobacillus bataviensis LMG 21833</name>
    <dbReference type="NCBI Taxonomy" id="1117379"/>
    <lineage>
        <taxon>Bacteria</taxon>
        <taxon>Bacillati</taxon>
        <taxon>Bacillota</taxon>
        <taxon>Bacilli</taxon>
        <taxon>Bacillales</taxon>
        <taxon>Bacillaceae</taxon>
        <taxon>Neobacillus</taxon>
    </lineage>
</organism>
<comment type="caution">
    <text evidence="1">The sequence shown here is derived from an EMBL/GenBank/DDBJ whole genome shotgun (WGS) entry which is preliminary data.</text>
</comment>
<keyword evidence="2" id="KW-1185">Reference proteome</keyword>
<dbReference type="RefSeq" id="WP_007086471.1">
    <property type="nucleotide sequence ID" value="NZ_AJLS01000122.1"/>
</dbReference>
<dbReference type="OrthoDB" id="2578679at2"/>
<name>K6DCN7_9BACI</name>
<evidence type="ECO:0000313" key="2">
    <source>
        <dbReference type="Proteomes" id="UP000006316"/>
    </source>
</evidence>
<dbReference type="AlphaFoldDB" id="K6DCN7"/>
<dbReference type="EMBL" id="AJLS01000122">
    <property type="protein sequence ID" value="EKN66039.1"/>
    <property type="molecule type" value="Genomic_DNA"/>
</dbReference>
<accession>K6DCN7</accession>
<dbReference type="PATRIC" id="fig|1117379.3.peg.3602"/>
<proteinExistence type="predicted"/>
<dbReference type="eggNOG" id="ENOG5030N29">
    <property type="taxonomic scope" value="Bacteria"/>
</dbReference>
<dbReference type="Proteomes" id="UP000006316">
    <property type="component" value="Unassembled WGS sequence"/>
</dbReference>